<evidence type="ECO:0000256" key="6">
    <source>
        <dbReference type="PIRSR" id="PIRSR005096-1"/>
    </source>
</evidence>
<evidence type="ECO:0000256" key="5">
    <source>
        <dbReference type="PIRNR" id="PIRNR005096"/>
    </source>
</evidence>
<dbReference type="InterPro" id="IPR011013">
    <property type="entry name" value="Gal_mutarotase_sf_dom"/>
</dbReference>
<dbReference type="CDD" id="cd09019">
    <property type="entry name" value="galactose_mutarotase_like"/>
    <property type="match status" value="1"/>
</dbReference>
<evidence type="ECO:0000313" key="11">
    <source>
        <dbReference type="EMBL" id="QNQ09740.1"/>
    </source>
</evidence>
<dbReference type="EC" id="5.1.3.3" evidence="5"/>
<dbReference type="NCBIfam" id="NF008277">
    <property type="entry name" value="PRK11055.1"/>
    <property type="match status" value="1"/>
</dbReference>
<comment type="catalytic activity">
    <reaction evidence="5">
        <text>alpha-D-glucose = beta-D-glucose</text>
        <dbReference type="Rhea" id="RHEA:10264"/>
        <dbReference type="ChEBI" id="CHEBI:15903"/>
        <dbReference type="ChEBI" id="CHEBI:17925"/>
        <dbReference type="EC" id="5.1.3.3"/>
    </reaction>
</comment>
<reference evidence="11 12" key="1">
    <citation type="submission" date="2020-09" db="EMBL/GenBank/DDBJ databases">
        <title>Sphingomonas sp., a new species isolated from pork steak.</title>
        <authorList>
            <person name="Heidler von Heilborn D."/>
        </authorList>
    </citation>
    <scope>NUCLEOTIDE SEQUENCE [LARGE SCALE GENOMIC DNA]</scope>
    <source>
        <strain evidence="12">S8-3T</strain>
    </source>
</reference>
<dbReference type="PANTHER" id="PTHR10091">
    <property type="entry name" value="ALDOSE-1-EPIMERASE"/>
    <property type="match status" value="1"/>
</dbReference>
<dbReference type="GO" id="GO:0005737">
    <property type="term" value="C:cytoplasm"/>
    <property type="evidence" value="ECO:0007669"/>
    <property type="project" value="TreeGrafter"/>
</dbReference>
<evidence type="ECO:0000256" key="10">
    <source>
        <dbReference type="SAM" id="SignalP"/>
    </source>
</evidence>
<evidence type="ECO:0000256" key="9">
    <source>
        <dbReference type="SAM" id="MobiDB-lite"/>
    </source>
</evidence>
<dbReference type="Pfam" id="PF01263">
    <property type="entry name" value="Aldose_epim"/>
    <property type="match status" value="1"/>
</dbReference>
<accession>A0A7H0LJ87</accession>
<proteinExistence type="inferred from homology"/>
<feature type="active site" description="Proton acceptor" evidence="6">
    <location>
        <position position="349"/>
    </location>
</feature>
<feature type="binding site" evidence="8">
    <location>
        <begin position="109"/>
        <end position="110"/>
    </location>
    <ligand>
        <name>beta-D-galactose</name>
        <dbReference type="ChEBI" id="CHEBI:27667"/>
    </ligand>
</feature>
<evidence type="ECO:0000256" key="2">
    <source>
        <dbReference type="ARBA" id="ARBA00006206"/>
    </source>
</evidence>
<dbReference type="InterPro" id="IPR047215">
    <property type="entry name" value="Galactose_mutarotase-like"/>
</dbReference>
<gene>
    <name evidence="11" type="ORF">H3Z74_00285</name>
</gene>
<dbReference type="InterPro" id="IPR015443">
    <property type="entry name" value="Aldose_1-epimerase"/>
</dbReference>
<dbReference type="EMBL" id="CP061038">
    <property type="protein sequence ID" value="QNQ09740.1"/>
    <property type="molecule type" value="Genomic_DNA"/>
</dbReference>
<comment type="similarity">
    <text evidence="2 5">Belongs to the aldose epimerase family.</text>
</comment>
<evidence type="ECO:0000256" key="7">
    <source>
        <dbReference type="PIRSR" id="PIRSR005096-2"/>
    </source>
</evidence>
<dbReference type="PANTHER" id="PTHR10091:SF0">
    <property type="entry name" value="GALACTOSE MUTAROTASE"/>
    <property type="match status" value="1"/>
</dbReference>
<keyword evidence="3 5" id="KW-0413">Isomerase</keyword>
<dbReference type="GO" id="GO:0006006">
    <property type="term" value="P:glucose metabolic process"/>
    <property type="evidence" value="ECO:0007669"/>
    <property type="project" value="TreeGrafter"/>
</dbReference>
<organism evidence="11 12">
    <name type="scientific">Sphingomonas alpina</name>
    <dbReference type="NCBI Taxonomy" id="653931"/>
    <lineage>
        <taxon>Bacteria</taxon>
        <taxon>Pseudomonadati</taxon>
        <taxon>Pseudomonadota</taxon>
        <taxon>Alphaproteobacteria</taxon>
        <taxon>Sphingomonadales</taxon>
        <taxon>Sphingomonadaceae</taxon>
        <taxon>Sphingomonas</taxon>
    </lineage>
</organism>
<sequence length="385" mass="41049">MQPNNWKVRSGIALFGGIAASLLASSALAATAQRTAFGTMKNGTVVEAVTLSNAKGVSARIIAYGATLQSLKGPDKAGKVADVVLGYDDLASYVDKPNYFGVTVGRYANRIAGARFTLDGKTYKLSQNDKSNSLHGGAVGFDKQLWRIVSVKQGPSASVTLALTSPDGDQGYPGTLNVTVTYALDDKGALTIDFDATTDKATVVNMTNHAIFDLAGEGSARGILDHRLTMPATHYTPVDDKLIPTGELKPVAGTVFDFRRGRNVSDGLRDGRDPQIVAGRGYDHNFAIDAGLTPQPKLAGRLSDPASGRILEVWSTEPGLQVYTGNFLDGTLVGKSGHVYRMGDGIAMEPQKFPDSPNQSSFDSPRVDPGKPYHHRMIYRLTTAR</sequence>
<evidence type="ECO:0000256" key="8">
    <source>
        <dbReference type="PIRSR" id="PIRSR005096-3"/>
    </source>
</evidence>
<evidence type="ECO:0000256" key="4">
    <source>
        <dbReference type="ARBA" id="ARBA00023277"/>
    </source>
</evidence>
<dbReference type="AlphaFoldDB" id="A0A7H0LJ87"/>
<dbReference type="InterPro" id="IPR008183">
    <property type="entry name" value="Aldose_1/G6P_1-epimerase"/>
</dbReference>
<keyword evidence="4 5" id="KW-0119">Carbohydrate metabolism</keyword>
<evidence type="ECO:0000256" key="3">
    <source>
        <dbReference type="ARBA" id="ARBA00023235"/>
    </source>
</evidence>
<feature type="signal peptide" evidence="10">
    <location>
        <begin position="1"/>
        <end position="29"/>
    </location>
</feature>
<feature type="active site" description="Proton donor" evidence="6">
    <location>
        <position position="209"/>
    </location>
</feature>
<feature type="region of interest" description="Disordered" evidence="9">
    <location>
        <begin position="347"/>
        <end position="369"/>
    </location>
</feature>
<keyword evidence="12" id="KW-1185">Reference proteome</keyword>
<keyword evidence="10" id="KW-0732">Signal</keyword>
<dbReference type="SUPFAM" id="SSF74650">
    <property type="entry name" value="Galactose mutarotase-like"/>
    <property type="match status" value="1"/>
</dbReference>
<dbReference type="PIRSF" id="PIRSF005096">
    <property type="entry name" value="GALM"/>
    <property type="match status" value="1"/>
</dbReference>
<dbReference type="RefSeq" id="WP_187762049.1">
    <property type="nucleotide sequence ID" value="NZ_CP061038.1"/>
</dbReference>
<evidence type="ECO:0000313" key="12">
    <source>
        <dbReference type="Proteomes" id="UP000516148"/>
    </source>
</evidence>
<comment type="pathway">
    <text evidence="1 5">Carbohydrate metabolism; hexose metabolism.</text>
</comment>
<protein>
    <recommendedName>
        <fullName evidence="5">Aldose 1-epimerase</fullName>
        <ecNumber evidence="5">5.1.3.3</ecNumber>
    </recommendedName>
</protein>
<evidence type="ECO:0000256" key="1">
    <source>
        <dbReference type="ARBA" id="ARBA00005028"/>
    </source>
</evidence>
<dbReference type="KEGG" id="spap:H3Z74_00285"/>
<dbReference type="GO" id="GO:0030246">
    <property type="term" value="F:carbohydrate binding"/>
    <property type="evidence" value="ECO:0007669"/>
    <property type="project" value="InterPro"/>
</dbReference>
<dbReference type="GO" id="GO:0033499">
    <property type="term" value="P:galactose catabolic process via UDP-galactose, Leloir pathway"/>
    <property type="evidence" value="ECO:0007669"/>
    <property type="project" value="TreeGrafter"/>
</dbReference>
<dbReference type="Proteomes" id="UP000516148">
    <property type="component" value="Chromosome"/>
</dbReference>
<dbReference type="Gene3D" id="2.70.98.10">
    <property type="match status" value="1"/>
</dbReference>
<dbReference type="UniPathway" id="UPA00242"/>
<dbReference type="InterPro" id="IPR014718">
    <property type="entry name" value="GH-type_carb-bd"/>
</dbReference>
<name>A0A7H0LJ87_9SPHN</name>
<feature type="binding site" evidence="7">
    <location>
        <position position="283"/>
    </location>
    <ligand>
        <name>beta-D-galactose</name>
        <dbReference type="ChEBI" id="CHEBI:27667"/>
    </ligand>
</feature>
<feature type="chain" id="PRO_5028845168" description="Aldose 1-epimerase" evidence="10">
    <location>
        <begin position="30"/>
        <end position="385"/>
    </location>
</feature>
<dbReference type="GO" id="GO:0004034">
    <property type="term" value="F:aldose 1-epimerase activity"/>
    <property type="evidence" value="ECO:0007669"/>
    <property type="project" value="UniProtKB-EC"/>
</dbReference>